<evidence type="ECO:0000256" key="1">
    <source>
        <dbReference type="ARBA" id="ARBA00004741"/>
    </source>
</evidence>
<gene>
    <name evidence="9" type="ORF">M9408_02490</name>
</gene>
<comment type="catalytic activity">
    <reaction evidence="7">
        <text>prephenate + H(+) = 3-phenylpyruvate + CO2 + H2O</text>
        <dbReference type="Rhea" id="RHEA:21648"/>
        <dbReference type="ChEBI" id="CHEBI:15377"/>
        <dbReference type="ChEBI" id="CHEBI:15378"/>
        <dbReference type="ChEBI" id="CHEBI:16526"/>
        <dbReference type="ChEBI" id="CHEBI:18005"/>
        <dbReference type="ChEBI" id="CHEBI:29934"/>
        <dbReference type="EC" id="4.2.1.51"/>
    </reaction>
</comment>
<dbReference type="SUPFAM" id="SSF53850">
    <property type="entry name" value="Periplasmic binding protein-like II"/>
    <property type="match status" value="1"/>
</dbReference>
<keyword evidence="10" id="KW-1185">Reference proteome</keyword>
<dbReference type="Pfam" id="PF00800">
    <property type="entry name" value="PDT"/>
    <property type="match status" value="1"/>
</dbReference>
<dbReference type="Gene3D" id="3.40.190.10">
    <property type="entry name" value="Periplasmic binding protein-like II"/>
    <property type="match status" value="2"/>
</dbReference>
<evidence type="ECO:0000256" key="7">
    <source>
        <dbReference type="ARBA" id="ARBA00047848"/>
    </source>
</evidence>
<sequence>MIYKSTVHIAFLGPKGSYSHIAAMQYANCHFDRMVEYSCQRFNDIFTLVECRYAEYGVVPIENSNSGLINEVCDLLLNTRLLLVDEITIPINHCILVNSNTDVNRIQIIYSHPQPVQQCSRFLKNFSTWKIIFCKSSADAMETVAKLNQSNLAALGSMQGGAFYGLHSLLTYNLSNYQKNTTRFIILKNTNIEVVNNSMAIKTMIIVSVNQQSEKLCEVLKILQYYNIKKTYLKPRVLSYSKSDNIIIIEMMAHINDIYIQQVLIELRKISCLLKILGCYQCKSSASIVRNCNNNRFIYYIK</sequence>
<keyword evidence="4" id="KW-0057">Aromatic amino acid biosynthesis</keyword>
<dbReference type="Proteomes" id="UP001056622">
    <property type="component" value="Chromosome"/>
</dbReference>
<dbReference type="InterPro" id="IPR045865">
    <property type="entry name" value="ACT-like_dom_sf"/>
</dbReference>
<evidence type="ECO:0000259" key="8">
    <source>
        <dbReference type="PROSITE" id="PS51171"/>
    </source>
</evidence>
<dbReference type="SUPFAM" id="SSF55021">
    <property type="entry name" value="ACT-like"/>
    <property type="match status" value="1"/>
</dbReference>
<dbReference type="PANTHER" id="PTHR21022:SF19">
    <property type="entry name" value="PREPHENATE DEHYDRATASE-RELATED"/>
    <property type="match status" value="1"/>
</dbReference>
<proteinExistence type="predicted"/>
<evidence type="ECO:0000256" key="6">
    <source>
        <dbReference type="ARBA" id="ARBA00023239"/>
    </source>
</evidence>
<reference evidence="9" key="1">
    <citation type="submission" date="2022-05" db="EMBL/GenBank/DDBJ databases">
        <title>Impact of host demography and evolutionary history on endosymbiont molecular evolution: a test in carpenter ants (Genus Camponotus) and their Blochmannia endosymbionts.</title>
        <authorList>
            <person name="Manthey J.D."/>
            <person name="Giron J.C."/>
            <person name="Hruska J.P."/>
        </authorList>
    </citation>
    <scope>NUCLEOTIDE SEQUENCE</scope>
    <source>
        <strain evidence="9">C-005</strain>
    </source>
</reference>
<dbReference type="EC" id="4.2.1.51" evidence="2"/>
<organism evidence="9 10">
    <name type="scientific">Candidatus Blochmannia vicinus</name>
    <name type="common">nom. nud.</name>
    <dbReference type="NCBI Taxonomy" id="251540"/>
    <lineage>
        <taxon>Bacteria</taxon>
        <taxon>Pseudomonadati</taxon>
        <taxon>Pseudomonadota</taxon>
        <taxon>Gammaproteobacteria</taxon>
        <taxon>Enterobacterales</taxon>
        <taxon>Enterobacteriaceae</taxon>
        <taxon>ant endosymbionts</taxon>
        <taxon>Candidatus Blochmanniella</taxon>
    </lineage>
</organism>
<dbReference type="EMBL" id="CP097763">
    <property type="protein sequence ID" value="URJ32870.1"/>
    <property type="molecule type" value="Genomic_DNA"/>
</dbReference>
<evidence type="ECO:0000256" key="4">
    <source>
        <dbReference type="ARBA" id="ARBA00023141"/>
    </source>
</evidence>
<feature type="domain" description="Prephenate dehydratase" evidence="8">
    <location>
        <begin position="8"/>
        <end position="189"/>
    </location>
</feature>
<dbReference type="PANTHER" id="PTHR21022">
    <property type="entry name" value="PREPHENATE DEHYDRATASE P PROTEIN"/>
    <property type="match status" value="1"/>
</dbReference>
<dbReference type="InterPro" id="IPR008242">
    <property type="entry name" value="Chor_mutase/pphenate_deHydtase"/>
</dbReference>
<dbReference type="PROSITE" id="PS51171">
    <property type="entry name" value="PREPHENATE_DEHYDR_3"/>
    <property type="match status" value="1"/>
</dbReference>
<evidence type="ECO:0000256" key="2">
    <source>
        <dbReference type="ARBA" id="ARBA00013147"/>
    </source>
</evidence>
<protein>
    <recommendedName>
        <fullName evidence="2">prephenate dehydratase</fullName>
        <ecNumber evidence="2">4.2.1.51</ecNumber>
    </recommendedName>
</protein>
<dbReference type="InterPro" id="IPR001086">
    <property type="entry name" value="Preph_deHydtase"/>
</dbReference>
<evidence type="ECO:0000256" key="3">
    <source>
        <dbReference type="ARBA" id="ARBA00022605"/>
    </source>
</evidence>
<accession>A0ABY4SUF8</accession>
<comment type="pathway">
    <text evidence="1">Amino-acid biosynthesis; L-phenylalanine biosynthesis; phenylpyruvate from prephenate: step 1/1.</text>
</comment>
<dbReference type="PIRSF" id="PIRSF001500">
    <property type="entry name" value="Chor_mut_pdt_Ppr"/>
    <property type="match status" value="1"/>
</dbReference>
<keyword evidence="3" id="KW-0028">Amino-acid biosynthesis</keyword>
<evidence type="ECO:0000313" key="10">
    <source>
        <dbReference type="Proteomes" id="UP001056622"/>
    </source>
</evidence>
<evidence type="ECO:0000313" key="9">
    <source>
        <dbReference type="EMBL" id="URJ32870.1"/>
    </source>
</evidence>
<evidence type="ECO:0000256" key="5">
    <source>
        <dbReference type="ARBA" id="ARBA00023222"/>
    </source>
</evidence>
<dbReference type="RefSeq" id="WP_250257079.1">
    <property type="nucleotide sequence ID" value="NZ_CP097763.1"/>
</dbReference>
<keyword evidence="6" id="KW-0456">Lyase</keyword>
<keyword evidence="5" id="KW-0584">Phenylalanine biosynthesis</keyword>
<name>A0ABY4SUF8_9ENTR</name>
<dbReference type="CDD" id="cd13631">
    <property type="entry name" value="PBP2_Ct-PDT_like"/>
    <property type="match status" value="1"/>
</dbReference>
<dbReference type="Gene3D" id="3.30.70.260">
    <property type="match status" value="1"/>
</dbReference>